<dbReference type="InterPro" id="IPR005311">
    <property type="entry name" value="PBP_dimer"/>
</dbReference>
<keyword evidence="5" id="KW-0645">Protease</keyword>
<keyword evidence="12" id="KW-0961">Cell wall biogenesis/degradation</keyword>
<evidence type="ECO:0000256" key="6">
    <source>
        <dbReference type="ARBA" id="ARBA00022692"/>
    </source>
</evidence>
<dbReference type="GO" id="GO:0009252">
    <property type="term" value="P:peptidoglycan biosynthetic process"/>
    <property type="evidence" value="ECO:0007669"/>
    <property type="project" value="UniProtKB-KW"/>
</dbReference>
<keyword evidence="6 13" id="KW-0812">Transmembrane</keyword>
<dbReference type="SUPFAM" id="SSF56519">
    <property type="entry name" value="Penicillin binding protein dimerisation domain"/>
    <property type="match status" value="1"/>
</dbReference>
<feature type="domain" description="Penicillin-binding protein transpeptidase" evidence="14">
    <location>
        <begin position="325"/>
        <end position="650"/>
    </location>
</feature>
<dbReference type="AlphaFoldDB" id="A0A1F6NIA8"/>
<name>A0A1F6NIA8_9BACT</name>
<evidence type="ECO:0000256" key="4">
    <source>
        <dbReference type="ARBA" id="ARBA00022519"/>
    </source>
</evidence>
<sequence length="659" mass="73702">MTDQPLFEIESNSRDRGDLSGKYKHIWVEESLAIEPHFAEDAPTRLSGSYLGASINNKKKFWALRVMLVGLTIIIFRLLYLQLWHGEDYRDLAEGNRIRLVPITAERGIIFDRFNKEMVVNVPSFALTIVQRDLPRDLTEKEMVLRKLSEISDMPYSEIVAILKKFSNYAYESITIKEDLDHATAIKLYVQNPALPGIAIETGTKRYYPHDITSSTKKLLSSSHIIGYIGKLNDEELKFDQNNEYLPTDNIGKTGIEKFYEKDLRGKYGQKRIEVDAFGREQSVLAEESPIPGKNLYLTIDAEAQEKLEFLMAEQMRMKGLDKAAAVAMDPDTGAILAMVSLPSFDNNDFSGGIKTNKYKQYLDDSSKPLFARAIAGSYPSGSIIKPIVAIAALQEGLITKSTTVLSVGGMQVGRWFFKDWKAGGHGITNVTKALAWSVNTFFYYIGGGYNNFEGLGIERLLKYFRKFGLGQTSGIDIPNEVPGFLPTKEWKENTTGEKWYIGDTYNISIGQGHLLVTPIQAAVWTAAVANGGQLVWPHLGDYFVETNKKINSKIKFPFKNTNIVSSVNVAIAQQGMRECVVAGSCQLLNHLPFAAAGKTGTAQWSSTKDPHAWFTGFAPYNNPKIVITVLIEEGKEGSTVAQPIARDFLKWWGEKYLK</sequence>
<evidence type="ECO:0000256" key="10">
    <source>
        <dbReference type="ARBA" id="ARBA00022989"/>
    </source>
</evidence>
<evidence type="ECO:0000256" key="3">
    <source>
        <dbReference type="ARBA" id="ARBA00022475"/>
    </source>
</evidence>
<dbReference type="PANTHER" id="PTHR30627:SF2">
    <property type="entry name" value="PEPTIDOGLYCAN D,D-TRANSPEPTIDASE MRDA"/>
    <property type="match status" value="1"/>
</dbReference>
<evidence type="ECO:0000256" key="5">
    <source>
        <dbReference type="ARBA" id="ARBA00022670"/>
    </source>
</evidence>
<organism evidence="16 17">
    <name type="scientific">Candidatus Magasanikbacteria bacterium RIFOXYA2_FULL_44_8</name>
    <dbReference type="NCBI Taxonomy" id="1798696"/>
    <lineage>
        <taxon>Bacteria</taxon>
        <taxon>Candidatus Magasanikiibacteriota</taxon>
    </lineage>
</organism>
<comment type="caution">
    <text evidence="16">The sequence shown here is derived from an EMBL/GenBank/DDBJ whole genome shotgun (WGS) entry which is preliminary data.</text>
</comment>
<evidence type="ECO:0000256" key="7">
    <source>
        <dbReference type="ARBA" id="ARBA00022801"/>
    </source>
</evidence>
<evidence type="ECO:0000256" key="9">
    <source>
        <dbReference type="ARBA" id="ARBA00022984"/>
    </source>
</evidence>
<dbReference type="SUPFAM" id="SSF56601">
    <property type="entry name" value="beta-lactamase/transpeptidase-like"/>
    <property type="match status" value="1"/>
</dbReference>
<dbReference type="GO" id="GO:0008658">
    <property type="term" value="F:penicillin binding"/>
    <property type="evidence" value="ECO:0007669"/>
    <property type="project" value="InterPro"/>
</dbReference>
<keyword evidence="9" id="KW-0573">Peptidoglycan synthesis</keyword>
<gene>
    <name evidence="16" type="ORF">A2261_03830</name>
</gene>
<dbReference type="PANTHER" id="PTHR30627">
    <property type="entry name" value="PEPTIDOGLYCAN D,D-TRANSPEPTIDASE"/>
    <property type="match status" value="1"/>
</dbReference>
<evidence type="ECO:0000256" key="13">
    <source>
        <dbReference type="SAM" id="Phobius"/>
    </source>
</evidence>
<evidence type="ECO:0000256" key="11">
    <source>
        <dbReference type="ARBA" id="ARBA00023136"/>
    </source>
</evidence>
<evidence type="ECO:0000256" key="8">
    <source>
        <dbReference type="ARBA" id="ARBA00022960"/>
    </source>
</evidence>
<dbReference type="InterPro" id="IPR036138">
    <property type="entry name" value="PBP_dimer_sf"/>
</dbReference>
<evidence type="ECO:0000259" key="14">
    <source>
        <dbReference type="Pfam" id="PF00905"/>
    </source>
</evidence>
<dbReference type="InterPro" id="IPR017790">
    <property type="entry name" value="Penicillin-binding_protein_2"/>
</dbReference>
<dbReference type="EMBL" id="MFQR01000064">
    <property type="protein sequence ID" value="OGH83776.1"/>
    <property type="molecule type" value="Genomic_DNA"/>
</dbReference>
<dbReference type="InterPro" id="IPR050515">
    <property type="entry name" value="Beta-lactam/transpept"/>
</dbReference>
<accession>A0A1F6NIA8</accession>
<evidence type="ECO:0000256" key="2">
    <source>
        <dbReference type="ARBA" id="ARBA00004236"/>
    </source>
</evidence>
<protein>
    <submittedName>
        <fullName evidence="16">Penicillin-binding protein 2</fullName>
    </submittedName>
</protein>
<keyword evidence="7" id="KW-0378">Hydrolase</keyword>
<dbReference type="Pfam" id="PF03717">
    <property type="entry name" value="PBP_dimer"/>
    <property type="match status" value="1"/>
</dbReference>
<dbReference type="GO" id="GO:0071555">
    <property type="term" value="P:cell wall organization"/>
    <property type="evidence" value="ECO:0007669"/>
    <property type="project" value="UniProtKB-KW"/>
</dbReference>
<dbReference type="Gene3D" id="3.90.1310.10">
    <property type="entry name" value="Penicillin-binding protein 2a (Domain 2)"/>
    <property type="match status" value="1"/>
</dbReference>
<evidence type="ECO:0000256" key="12">
    <source>
        <dbReference type="ARBA" id="ARBA00023316"/>
    </source>
</evidence>
<reference evidence="16 17" key="1">
    <citation type="journal article" date="2016" name="Nat. Commun.">
        <title>Thousands of microbial genomes shed light on interconnected biogeochemical processes in an aquifer system.</title>
        <authorList>
            <person name="Anantharaman K."/>
            <person name="Brown C.T."/>
            <person name="Hug L.A."/>
            <person name="Sharon I."/>
            <person name="Castelle C.J."/>
            <person name="Probst A.J."/>
            <person name="Thomas B.C."/>
            <person name="Singh A."/>
            <person name="Wilkins M.J."/>
            <person name="Karaoz U."/>
            <person name="Brodie E.L."/>
            <person name="Williams K.H."/>
            <person name="Hubbard S.S."/>
            <person name="Banfield J.F."/>
        </authorList>
    </citation>
    <scope>NUCLEOTIDE SEQUENCE [LARGE SCALE GENOMIC DNA]</scope>
</reference>
<dbReference type="Proteomes" id="UP000177803">
    <property type="component" value="Unassembled WGS sequence"/>
</dbReference>
<dbReference type="GO" id="GO:0006508">
    <property type="term" value="P:proteolysis"/>
    <property type="evidence" value="ECO:0007669"/>
    <property type="project" value="UniProtKB-KW"/>
</dbReference>
<dbReference type="Pfam" id="PF00905">
    <property type="entry name" value="Transpeptidase"/>
    <property type="match status" value="1"/>
</dbReference>
<evidence type="ECO:0000313" key="16">
    <source>
        <dbReference type="EMBL" id="OGH83776.1"/>
    </source>
</evidence>
<evidence type="ECO:0000256" key="1">
    <source>
        <dbReference type="ARBA" id="ARBA00004167"/>
    </source>
</evidence>
<evidence type="ECO:0000259" key="15">
    <source>
        <dbReference type="Pfam" id="PF03717"/>
    </source>
</evidence>
<dbReference type="NCBIfam" id="TIGR03423">
    <property type="entry name" value="pbp2_mrdA"/>
    <property type="match status" value="1"/>
</dbReference>
<keyword evidence="3" id="KW-1003">Cell membrane</keyword>
<dbReference type="GO" id="GO:0008360">
    <property type="term" value="P:regulation of cell shape"/>
    <property type="evidence" value="ECO:0007669"/>
    <property type="project" value="UniProtKB-KW"/>
</dbReference>
<dbReference type="GO" id="GO:0009002">
    <property type="term" value="F:serine-type D-Ala-D-Ala carboxypeptidase activity"/>
    <property type="evidence" value="ECO:0007669"/>
    <property type="project" value="InterPro"/>
</dbReference>
<proteinExistence type="predicted"/>
<dbReference type="InterPro" id="IPR001460">
    <property type="entry name" value="PCN-bd_Tpept"/>
</dbReference>
<keyword evidence="11 13" id="KW-0472">Membrane</keyword>
<keyword evidence="10 13" id="KW-1133">Transmembrane helix</keyword>
<feature type="domain" description="Penicillin-binding protein dimerisation" evidence="15">
    <location>
        <begin position="103"/>
        <end position="283"/>
    </location>
</feature>
<keyword evidence="8" id="KW-0133">Cell shape</keyword>
<dbReference type="GO" id="GO:0005886">
    <property type="term" value="C:plasma membrane"/>
    <property type="evidence" value="ECO:0007669"/>
    <property type="project" value="UniProtKB-SubCell"/>
</dbReference>
<feature type="transmembrane region" description="Helical" evidence="13">
    <location>
        <begin position="62"/>
        <end position="80"/>
    </location>
</feature>
<keyword evidence="4" id="KW-0997">Cell inner membrane</keyword>
<dbReference type="InterPro" id="IPR012338">
    <property type="entry name" value="Beta-lactam/transpept-like"/>
</dbReference>
<evidence type="ECO:0000313" key="17">
    <source>
        <dbReference type="Proteomes" id="UP000177803"/>
    </source>
</evidence>
<comment type="subcellular location">
    <subcellularLocation>
        <location evidence="2">Cell membrane</location>
    </subcellularLocation>
    <subcellularLocation>
        <location evidence="1">Membrane</location>
        <topology evidence="1">Single-pass membrane protein</topology>
    </subcellularLocation>
</comment>
<dbReference type="Gene3D" id="3.40.710.10">
    <property type="entry name" value="DD-peptidase/beta-lactamase superfamily"/>
    <property type="match status" value="1"/>
</dbReference>
<dbReference type="GO" id="GO:0071972">
    <property type="term" value="F:peptidoglycan L,D-transpeptidase activity"/>
    <property type="evidence" value="ECO:0007669"/>
    <property type="project" value="TreeGrafter"/>
</dbReference>
<dbReference type="Gene3D" id="3.30.1390.30">
    <property type="entry name" value="Penicillin-binding protein 2a, domain 3"/>
    <property type="match status" value="1"/>
</dbReference>